<evidence type="ECO:0000256" key="2">
    <source>
        <dbReference type="ARBA" id="ARBA00010270"/>
    </source>
</evidence>
<proteinExistence type="inferred from homology"/>
<keyword evidence="9" id="KW-1185">Reference proteome</keyword>
<gene>
    <name evidence="8" type="ORF">RP75_11430</name>
</gene>
<protein>
    <recommendedName>
        <fullName evidence="3">Lectin-like protein BA14k</fullName>
    </recommendedName>
</protein>
<feature type="transmembrane region" description="Helical" evidence="7">
    <location>
        <begin position="92"/>
        <end position="109"/>
    </location>
</feature>
<keyword evidence="7" id="KW-0472">Membrane</keyword>
<evidence type="ECO:0000256" key="4">
    <source>
        <dbReference type="ARBA" id="ARBA00022475"/>
    </source>
</evidence>
<keyword evidence="4" id="KW-1003">Cell membrane</keyword>
<keyword evidence="5" id="KW-0430">Lectin</keyword>
<name>A0ABR5D8P1_9HYPH</name>
<comment type="subcellular location">
    <subcellularLocation>
        <location evidence="1">Membrane</location>
        <topology evidence="1">Single-pass membrane protein</topology>
    </subcellularLocation>
</comment>
<dbReference type="EMBL" id="JWIT01000006">
    <property type="protein sequence ID" value="KJF73437.1"/>
    <property type="molecule type" value="Genomic_DNA"/>
</dbReference>
<evidence type="ECO:0000313" key="8">
    <source>
        <dbReference type="EMBL" id="KJF73437.1"/>
    </source>
</evidence>
<evidence type="ECO:0000256" key="5">
    <source>
        <dbReference type="ARBA" id="ARBA00022734"/>
    </source>
</evidence>
<comment type="function">
    <text evidence="6">Has immunoglobulin-binding and hemagglutination properties, and can bind to mannose. Essential for virulence. May be involved in LPS biosynthesis or polysaccharide transport.</text>
</comment>
<dbReference type="Pfam" id="PF07886">
    <property type="entry name" value="BA14K"/>
    <property type="match status" value="1"/>
</dbReference>
<keyword evidence="7" id="KW-0812">Transmembrane</keyword>
<dbReference type="InterPro" id="IPR012413">
    <property type="entry name" value="BA14K"/>
</dbReference>
<evidence type="ECO:0000256" key="3">
    <source>
        <dbReference type="ARBA" id="ARBA00020552"/>
    </source>
</evidence>
<evidence type="ECO:0000256" key="7">
    <source>
        <dbReference type="SAM" id="Phobius"/>
    </source>
</evidence>
<evidence type="ECO:0000313" key="9">
    <source>
        <dbReference type="Proteomes" id="UP000032564"/>
    </source>
</evidence>
<evidence type="ECO:0000256" key="1">
    <source>
        <dbReference type="ARBA" id="ARBA00004167"/>
    </source>
</evidence>
<keyword evidence="7" id="KW-1133">Transmembrane helix</keyword>
<reference evidence="8 9" key="1">
    <citation type="submission" date="2014-12" db="EMBL/GenBank/DDBJ databases">
        <authorList>
            <person name="Kuzmanovic N."/>
            <person name="Pulawska J."/>
            <person name="Obradovic A."/>
        </authorList>
    </citation>
    <scope>NUCLEOTIDE SEQUENCE [LARGE SCALE GENOMIC DNA]</scope>
    <source>
        <strain evidence="8 9">KFB 330</strain>
    </source>
</reference>
<comment type="similarity">
    <text evidence="2">Belongs to the BA14k family.</text>
</comment>
<organism evidence="8 9">
    <name type="scientific">Agrobacterium arsenijevicii</name>
    <dbReference type="NCBI Taxonomy" id="1585697"/>
    <lineage>
        <taxon>Bacteria</taxon>
        <taxon>Pseudomonadati</taxon>
        <taxon>Pseudomonadota</taxon>
        <taxon>Alphaproteobacteria</taxon>
        <taxon>Hyphomicrobiales</taxon>
        <taxon>Rhizobiaceae</taxon>
        <taxon>Rhizobium/Agrobacterium group</taxon>
        <taxon>Agrobacterium</taxon>
    </lineage>
</organism>
<dbReference type="Proteomes" id="UP000032564">
    <property type="component" value="Unassembled WGS sequence"/>
</dbReference>
<sequence>MRSYVKNILAVGLSAIVVAGAIVPAEAMPLPVAPKSVEAQGNDAGNNIVNVQYWRDRGDWGGRGDWGDRRGWYGGHRGYRDYRPGYRHHDGYWFPLAAFATGAIIGGALSQPREVYRPVPEYRPRPVYREYRPIRRGGMSQAHVNWCYGRYRSYDAYSNTFQPYHGPRQPCYSPYS</sequence>
<accession>A0ABR5D8P1</accession>
<evidence type="ECO:0000256" key="6">
    <source>
        <dbReference type="ARBA" id="ARBA00025321"/>
    </source>
</evidence>
<dbReference type="RefSeq" id="WP_045018325.1">
    <property type="nucleotide sequence ID" value="NZ_CP166104.1"/>
</dbReference>
<comment type="caution">
    <text evidence="8">The sequence shown here is derived from an EMBL/GenBank/DDBJ whole genome shotgun (WGS) entry which is preliminary data.</text>
</comment>